<dbReference type="PANTHER" id="PTHR35176:SF11">
    <property type="entry name" value="PYRIDOXAMINE 5'-PHOSPHATE OXIDASE FAMILY PROTEIN"/>
    <property type="match status" value="1"/>
</dbReference>
<keyword evidence="1" id="KW-0560">Oxidoreductase</keyword>
<dbReference type="SUPFAM" id="SSF50475">
    <property type="entry name" value="FMN-binding split barrel"/>
    <property type="match status" value="1"/>
</dbReference>
<evidence type="ECO:0000259" key="2">
    <source>
        <dbReference type="Pfam" id="PF01243"/>
    </source>
</evidence>
<dbReference type="AlphaFoldDB" id="A0A8J3ZPI6"/>
<reference evidence="3" key="1">
    <citation type="submission" date="2021-01" db="EMBL/GenBank/DDBJ databases">
        <title>Whole genome shotgun sequence of Virgisporangium ochraceum NBRC 16418.</title>
        <authorList>
            <person name="Komaki H."/>
            <person name="Tamura T."/>
        </authorList>
    </citation>
    <scope>NUCLEOTIDE SEQUENCE</scope>
    <source>
        <strain evidence="3">NBRC 16418</strain>
    </source>
</reference>
<evidence type="ECO:0000313" key="4">
    <source>
        <dbReference type="Proteomes" id="UP000635606"/>
    </source>
</evidence>
<keyword evidence="4" id="KW-1185">Reference proteome</keyword>
<organism evidence="3 4">
    <name type="scientific">Virgisporangium ochraceum</name>
    <dbReference type="NCBI Taxonomy" id="65505"/>
    <lineage>
        <taxon>Bacteria</taxon>
        <taxon>Bacillati</taxon>
        <taxon>Actinomycetota</taxon>
        <taxon>Actinomycetes</taxon>
        <taxon>Micromonosporales</taxon>
        <taxon>Micromonosporaceae</taxon>
        <taxon>Virgisporangium</taxon>
    </lineage>
</organism>
<dbReference type="EMBL" id="BOPH01000010">
    <property type="protein sequence ID" value="GIJ65880.1"/>
    <property type="molecule type" value="Genomic_DNA"/>
</dbReference>
<dbReference type="InterPro" id="IPR011576">
    <property type="entry name" value="Pyridox_Oxase_N"/>
</dbReference>
<dbReference type="InterPro" id="IPR052019">
    <property type="entry name" value="F420H2_bilvrd_red/Heme_oxyg"/>
</dbReference>
<dbReference type="RefSeq" id="WP_203925872.1">
    <property type="nucleotide sequence ID" value="NZ_BOPH01000010.1"/>
</dbReference>
<dbReference type="Proteomes" id="UP000635606">
    <property type="component" value="Unassembled WGS sequence"/>
</dbReference>
<evidence type="ECO:0000256" key="1">
    <source>
        <dbReference type="ARBA" id="ARBA00023002"/>
    </source>
</evidence>
<dbReference type="Pfam" id="PF01243">
    <property type="entry name" value="PNPOx_N"/>
    <property type="match status" value="1"/>
</dbReference>
<dbReference type="InterPro" id="IPR019965">
    <property type="entry name" value="PPOX_F420-dep_Rv2061_put"/>
</dbReference>
<dbReference type="GO" id="GO:0016627">
    <property type="term" value="F:oxidoreductase activity, acting on the CH-CH group of donors"/>
    <property type="evidence" value="ECO:0007669"/>
    <property type="project" value="TreeGrafter"/>
</dbReference>
<gene>
    <name evidence="3" type="ORF">Voc01_007970</name>
</gene>
<dbReference type="InterPro" id="IPR012349">
    <property type="entry name" value="Split_barrel_FMN-bd"/>
</dbReference>
<proteinExistence type="predicted"/>
<protein>
    <submittedName>
        <fullName evidence="3">PPOX class F420-dependent oxidoreductase</fullName>
    </submittedName>
</protein>
<dbReference type="NCBIfam" id="TIGR03666">
    <property type="entry name" value="Rv2061_F420"/>
    <property type="match status" value="1"/>
</dbReference>
<comment type="caution">
    <text evidence="3">The sequence shown here is derived from an EMBL/GenBank/DDBJ whole genome shotgun (WGS) entry which is preliminary data.</text>
</comment>
<evidence type="ECO:0000313" key="3">
    <source>
        <dbReference type="EMBL" id="GIJ65880.1"/>
    </source>
</evidence>
<dbReference type="GO" id="GO:0005829">
    <property type="term" value="C:cytosol"/>
    <property type="evidence" value="ECO:0007669"/>
    <property type="project" value="TreeGrafter"/>
</dbReference>
<dbReference type="PANTHER" id="PTHR35176">
    <property type="entry name" value="HEME OXYGENASE HI_0854-RELATED"/>
    <property type="match status" value="1"/>
</dbReference>
<name>A0A8J3ZPI6_9ACTN</name>
<accession>A0A8J3ZPI6</accession>
<dbReference type="Gene3D" id="2.30.110.10">
    <property type="entry name" value="Electron Transport, Fmn-binding Protein, Chain A"/>
    <property type="match status" value="1"/>
</dbReference>
<feature type="domain" description="Pyridoxamine 5'-phosphate oxidase N-terminal" evidence="2">
    <location>
        <begin position="7"/>
        <end position="97"/>
    </location>
</feature>
<dbReference type="GO" id="GO:0070967">
    <property type="term" value="F:coenzyme F420 binding"/>
    <property type="evidence" value="ECO:0007669"/>
    <property type="project" value="TreeGrafter"/>
</dbReference>
<sequence length="125" mass="13525">MSDLASLAASQYVSLASYRQDGTPVSTPIWVCGYESGLAVWTVRSSFKVKRIGRNPAVTVAPCKLRGEVTGPAVPGRATIMSDEETAKLRKVLARKYGLMGYLTVYGSRLRRGKTGTVGIRIDLD</sequence>